<keyword evidence="2" id="KW-1185">Reference proteome</keyword>
<evidence type="ECO:0000313" key="1">
    <source>
        <dbReference type="EMBL" id="MET1254059.1"/>
    </source>
</evidence>
<organism evidence="1 2">
    <name type="scientific">Aliikangiella maris</name>
    <dbReference type="NCBI Taxonomy" id="3162458"/>
    <lineage>
        <taxon>Bacteria</taxon>
        <taxon>Pseudomonadati</taxon>
        <taxon>Pseudomonadota</taxon>
        <taxon>Gammaproteobacteria</taxon>
        <taxon>Oceanospirillales</taxon>
        <taxon>Pleioneaceae</taxon>
        <taxon>Aliikangiella</taxon>
    </lineage>
</organism>
<protein>
    <submittedName>
        <fullName evidence="1">DUF4404 family protein</fullName>
    </submittedName>
</protein>
<dbReference type="InterPro" id="IPR025516">
    <property type="entry name" value="DUF4404"/>
</dbReference>
<evidence type="ECO:0000313" key="2">
    <source>
        <dbReference type="Proteomes" id="UP001548189"/>
    </source>
</evidence>
<accession>A0ABV2BQ55</accession>
<dbReference type="Proteomes" id="UP001548189">
    <property type="component" value="Unassembled WGS sequence"/>
</dbReference>
<dbReference type="EMBL" id="JBEVCJ010000002">
    <property type="protein sequence ID" value="MET1254059.1"/>
    <property type="molecule type" value="Genomic_DNA"/>
</dbReference>
<gene>
    <name evidence="1" type="ORF">ABVT43_02860</name>
</gene>
<dbReference type="Pfam" id="PF14357">
    <property type="entry name" value="DUF4404"/>
    <property type="match status" value="1"/>
</dbReference>
<sequence length="89" mass="10329">MDKQQMLDILVELKNELDSNQITDSYQRQKTEALIDEINRQMTQPTTDMTGDKYLVEKLKSEIETIQVHHPQLTDLIGRLSDLLARMGI</sequence>
<proteinExistence type="predicted"/>
<comment type="caution">
    <text evidence="1">The sequence shown here is derived from an EMBL/GenBank/DDBJ whole genome shotgun (WGS) entry which is preliminary data.</text>
</comment>
<name>A0ABV2BQ55_9GAMM</name>
<reference evidence="1 2" key="1">
    <citation type="submission" date="2024-06" db="EMBL/GenBank/DDBJ databases">
        <authorList>
            <person name="Li F."/>
        </authorList>
    </citation>
    <scope>NUCLEOTIDE SEQUENCE [LARGE SCALE GENOMIC DNA]</scope>
    <source>
        <strain evidence="1 2">GXAS 311</strain>
    </source>
</reference>